<protein>
    <submittedName>
        <fullName evidence="8">Glycoside hydrolase family 24 protein</fullName>
    </submittedName>
</protein>
<evidence type="ECO:0000256" key="3">
    <source>
        <dbReference type="ARBA" id="ARBA00022638"/>
    </source>
</evidence>
<dbReference type="EMBL" id="ML987207">
    <property type="protein sequence ID" value="KAF2242642.1"/>
    <property type="molecule type" value="Genomic_DNA"/>
</dbReference>
<reference evidence="8" key="1">
    <citation type="journal article" date="2020" name="Stud. Mycol.">
        <title>101 Dothideomycetes genomes: a test case for predicting lifestyles and emergence of pathogens.</title>
        <authorList>
            <person name="Haridas S."/>
            <person name="Albert R."/>
            <person name="Binder M."/>
            <person name="Bloem J."/>
            <person name="Labutti K."/>
            <person name="Salamov A."/>
            <person name="Andreopoulos B."/>
            <person name="Baker S."/>
            <person name="Barry K."/>
            <person name="Bills G."/>
            <person name="Bluhm B."/>
            <person name="Cannon C."/>
            <person name="Castanera R."/>
            <person name="Culley D."/>
            <person name="Daum C."/>
            <person name="Ezra D."/>
            <person name="Gonzalez J."/>
            <person name="Henrissat B."/>
            <person name="Kuo A."/>
            <person name="Liang C."/>
            <person name="Lipzen A."/>
            <person name="Lutzoni F."/>
            <person name="Magnuson J."/>
            <person name="Mondo S."/>
            <person name="Nolan M."/>
            <person name="Ohm R."/>
            <person name="Pangilinan J."/>
            <person name="Park H.-J."/>
            <person name="Ramirez L."/>
            <person name="Alfaro M."/>
            <person name="Sun H."/>
            <person name="Tritt A."/>
            <person name="Yoshinaga Y."/>
            <person name="Zwiers L.-H."/>
            <person name="Turgeon B."/>
            <person name="Goodwin S."/>
            <person name="Spatafora J."/>
            <person name="Crous P."/>
            <person name="Grigoriev I."/>
        </authorList>
    </citation>
    <scope>NUCLEOTIDE SEQUENCE</scope>
    <source>
        <strain evidence="8">CBS 122368</strain>
    </source>
</reference>
<dbReference type="Gene3D" id="1.10.530.40">
    <property type="match status" value="1"/>
</dbReference>
<sequence>MYTQFVLLALSLLPSTFSSPIEARACIGPDVNAATIALIKEFEGFVPSPEDDPIGLPTVGYGHLCQTAGCKEVPYPFPLTEAQATKLLLSDLKPAQQSITLETADSVVLNENQYGALVSWAFNMGSGAVAESDLIRRMNAGEDEMKVIEEELPLWVWAGGQKLPGLERRRAAEVRLAKTPTSKGALPVGC</sequence>
<dbReference type="GO" id="GO:0009253">
    <property type="term" value="P:peptidoglycan catabolic process"/>
    <property type="evidence" value="ECO:0007669"/>
    <property type="project" value="InterPro"/>
</dbReference>
<dbReference type="GO" id="GO:0016998">
    <property type="term" value="P:cell wall macromolecule catabolic process"/>
    <property type="evidence" value="ECO:0007669"/>
    <property type="project" value="InterPro"/>
</dbReference>
<evidence type="ECO:0000313" key="9">
    <source>
        <dbReference type="Proteomes" id="UP000800094"/>
    </source>
</evidence>
<dbReference type="GeneID" id="54572972"/>
<keyword evidence="2" id="KW-0929">Antimicrobial</keyword>
<dbReference type="PANTHER" id="PTHR38107">
    <property type="match status" value="1"/>
</dbReference>
<dbReference type="RefSeq" id="XP_033677646.1">
    <property type="nucleotide sequence ID" value="XM_033819642.1"/>
</dbReference>
<dbReference type="Proteomes" id="UP000800094">
    <property type="component" value="Unassembled WGS sequence"/>
</dbReference>
<evidence type="ECO:0000256" key="5">
    <source>
        <dbReference type="ARBA" id="ARBA00023200"/>
    </source>
</evidence>
<keyword evidence="6" id="KW-0326">Glycosidase</keyword>
<evidence type="ECO:0000256" key="1">
    <source>
        <dbReference type="ARBA" id="ARBA00000632"/>
    </source>
</evidence>
<dbReference type="CDD" id="cd00737">
    <property type="entry name" value="lyz_endolysin_autolysin"/>
    <property type="match status" value="1"/>
</dbReference>
<organism evidence="8 9">
    <name type="scientific">Trematosphaeria pertusa</name>
    <dbReference type="NCBI Taxonomy" id="390896"/>
    <lineage>
        <taxon>Eukaryota</taxon>
        <taxon>Fungi</taxon>
        <taxon>Dikarya</taxon>
        <taxon>Ascomycota</taxon>
        <taxon>Pezizomycotina</taxon>
        <taxon>Dothideomycetes</taxon>
        <taxon>Pleosporomycetidae</taxon>
        <taxon>Pleosporales</taxon>
        <taxon>Massarineae</taxon>
        <taxon>Trematosphaeriaceae</taxon>
        <taxon>Trematosphaeria</taxon>
    </lineage>
</organism>
<comment type="catalytic activity">
    <reaction evidence="1">
        <text>Hydrolysis of (1-&gt;4)-beta-linkages between N-acetylmuramic acid and N-acetyl-D-glucosamine residues in a peptidoglycan and between N-acetyl-D-glucosamine residues in chitodextrins.</text>
        <dbReference type="EC" id="3.2.1.17"/>
    </reaction>
</comment>
<feature type="signal peptide" evidence="7">
    <location>
        <begin position="1"/>
        <end position="18"/>
    </location>
</feature>
<dbReference type="HAMAP" id="MF_04110">
    <property type="entry name" value="ENDOLYSIN_T4"/>
    <property type="match status" value="1"/>
</dbReference>
<dbReference type="GO" id="GO:0031640">
    <property type="term" value="P:killing of cells of another organism"/>
    <property type="evidence" value="ECO:0007669"/>
    <property type="project" value="UniProtKB-KW"/>
</dbReference>
<accession>A0A6A6HY42</accession>
<dbReference type="InterPro" id="IPR051018">
    <property type="entry name" value="Bacteriophage_GH24"/>
</dbReference>
<keyword evidence="3" id="KW-0081">Bacteriolytic enzyme</keyword>
<feature type="chain" id="PRO_5025374207" evidence="7">
    <location>
        <begin position="19"/>
        <end position="190"/>
    </location>
</feature>
<gene>
    <name evidence="8" type="ORF">BU26DRAFT_129814</name>
</gene>
<keyword evidence="9" id="KW-1185">Reference proteome</keyword>
<dbReference type="InterPro" id="IPR033907">
    <property type="entry name" value="Endolysin_autolysin"/>
</dbReference>
<dbReference type="SUPFAM" id="SSF53955">
    <property type="entry name" value="Lysozyme-like"/>
    <property type="match status" value="1"/>
</dbReference>
<evidence type="ECO:0000313" key="8">
    <source>
        <dbReference type="EMBL" id="KAF2242642.1"/>
    </source>
</evidence>
<dbReference type="GO" id="GO:0042742">
    <property type="term" value="P:defense response to bacterium"/>
    <property type="evidence" value="ECO:0007669"/>
    <property type="project" value="UniProtKB-KW"/>
</dbReference>
<evidence type="ECO:0000256" key="7">
    <source>
        <dbReference type="SAM" id="SignalP"/>
    </source>
</evidence>
<dbReference type="Pfam" id="PF00959">
    <property type="entry name" value="Phage_lysozyme"/>
    <property type="match status" value="1"/>
</dbReference>
<dbReference type="InterPro" id="IPR023346">
    <property type="entry name" value="Lysozyme-like_dom_sf"/>
</dbReference>
<dbReference type="InterPro" id="IPR034690">
    <property type="entry name" value="Endolysin_T4_type"/>
</dbReference>
<evidence type="ECO:0000256" key="6">
    <source>
        <dbReference type="ARBA" id="ARBA00023295"/>
    </source>
</evidence>
<dbReference type="InterPro" id="IPR023347">
    <property type="entry name" value="Lysozyme_dom_sf"/>
</dbReference>
<dbReference type="GO" id="GO:0003796">
    <property type="term" value="F:lysozyme activity"/>
    <property type="evidence" value="ECO:0007669"/>
    <property type="project" value="UniProtKB-EC"/>
</dbReference>
<dbReference type="AlphaFoldDB" id="A0A6A6HY42"/>
<dbReference type="PANTHER" id="PTHR38107:SF3">
    <property type="entry name" value="LYSOZYME RRRD-RELATED"/>
    <property type="match status" value="1"/>
</dbReference>
<dbReference type="InterPro" id="IPR002196">
    <property type="entry name" value="Glyco_hydro_24"/>
</dbReference>
<keyword evidence="7" id="KW-0732">Signal</keyword>
<keyword evidence="4 8" id="KW-0378">Hydrolase</keyword>
<dbReference type="OrthoDB" id="5358886at2759"/>
<evidence type="ECO:0000256" key="2">
    <source>
        <dbReference type="ARBA" id="ARBA00022529"/>
    </source>
</evidence>
<name>A0A6A6HY42_9PLEO</name>
<evidence type="ECO:0000256" key="4">
    <source>
        <dbReference type="ARBA" id="ARBA00022801"/>
    </source>
</evidence>
<proteinExistence type="inferred from homology"/>
<keyword evidence="5" id="KW-1035">Host cytoplasm</keyword>